<gene>
    <name evidence="10" type="ORF">GCM10017083_25380</name>
</gene>
<dbReference type="GO" id="GO:0055052">
    <property type="term" value="C:ATP-binding cassette (ABC) transporter complex, substrate-binding subunit-containing"/>
    <property type="evidence" value="ECO:0007669"/>
    <property type="project" value="InterPro"/>
</dbReference>
<evidence type="ECO:0000256" key="4">
    <source>
        <dbReference type="ARBA" id="ARBA00022840"/>
    </source>
</evidence>
<reference evidence="10" key="1">
    <citation type="journal article" date="2014" name="Int. J. Syst. Evol. Microbiol.">
        <title>Complete genome sequence of Corynebacterium casei LMG S-19264T (=DSM 44701T), isolated from a smear-ripened cheese.</title>
        <authorList>
            <consortium name="US DOE Joint Genome Institute (JGI-PGF)"/>
            <person name="Walter F."/>
            <person name="Albersmeier A."/>
            <person name="Kalinowski J."/>
            <person name="Ruckert C."/>
        </authorList>
    </citation>
    <scope>NUCLEOTIDE SEQUENCE</scope>
    <source>
        <strain evidence="10">KCTC 42651</strain>
    </source>
</reference>
<organism evidence="10 11">
    <name type="scientific">Thalassobaculum fulvum</name>
    <dbReference type="NCBI Taxonomy" id="1633335"/>
    <lineage>
        <taxon>Bacteria</taxon>
        <taxon>Pseudomonadati</taxon>
        <taxon>Pseudomonadota</taxon>
        <taxon>Alphaproteobacteria</taxon>
        <taxon>Rhodospirillales</taxon>
        <taxon>Thalassobaculaceae</taxon>
        <taxon>Thalassobaculum</taxon>
    </lineage>
</organism>
<dbReference type="Pfam" id="PF00005">
    <property type="entry name" value="ABC_tran"/>
    <property type="match status" value="1"/>
</dbReference>
<keyword evidence="4" id="KW-0067">ATP-binding</keyword>
<evidence type="ECO:0000256" key="3">
    <source>
        <dbReference type="ARBA" id="ARBA00022741"/>
    </source>
</evidence>
<evidence type="ECO:0000256" key="5">
    <source>
        <dbReference type="ARBA" id="ARBA00051811"/>
    </source>
</evidence>
<comment type="catalytic activity">
    <reaction evidence="5">
        <text>a quaternary ammonium(out) + ATP + H2O = a quaternary ammonium(in) + ADP + phosphate + H(+)</text>
        <dbReference type="Rhea" id="RHEA:11036"/>
        <dbReference type="ChEBI" id="CHEBI:15377"/>
        <dbReference type="ChEBI" id="CHEBI:15378"/>
        <dbReference type="ChEBI" id="CHEBI:30616"/>
        <dbReference type="ChEBI" id="CHEBI:35267"/>
        <dbReference type="ChEBI" id="CHEBI:43474"/>
        <dbReference type="ChEBI" id="CHEBI:456216"/>
        <dbReference type="EC" id="7.6.2.9"/>
    </reaction>
    <physiologicalReaction direction="left-to-right" evidence="5">
        <dbReference type="Rhea" id="RHEA:11037"/>
    </physiologicalReaction>
</comment>
<dbReference type="AlphaFoldDB" id="A0A919CR11"/>
<feature type="domain" description="ABC transporter" evidence="9">
    <location>
        <begin position="27"/>
        <end position="270"/>
    </location>
</feature>
<accession>A0A919CR11</accession>
<dbReference type="InterPro" id="IPR017871">
    <property type="entry name" value="ABC_transporter-like_CS"/>
</dbReference>
<dbReference type="PANTHER" id="PTHR43869:SF1">
    <property type="entry name" value="GLYCINE BETAINE_PROLINE BETAINE TRANSPORT SYSTEM ATP-BINDING PROTEIN PROV"/>
    <property type="match status" value="1"/>
</dbReference>
<keyword evidence="3" id="KW-0547">Nucleotide-binding</keyword>
<dbReference type="InterPro" id="IPR022473">
    <property type="entry name" value="ABC_trnsptr_Choline_ATP-bd"/>
</dbReference>
<dbReference type="GO" id="GO:0015220">
    <property type="term" value="F:choline transmembrane transporter activity"/>
    <property type="evidence" value="ECO:0007669"/>
    <property type="project" value="InterPro"/>
</dbReference>
<evidence type="ECO:0000256" key="2">
    <source>
        <dbReference type="ARBA" id="ARBA00022448"/>
    </source>
</evidence>
<evidence type="ECO:0000256" key="6">
    <source>
        <dbReference type="ARBA" id="ARBA00061968"/>
    </source>
</evidence>
<dbReference type="FunFam" id="3.40.50.300:FF:000201">
    <property type="entry name" value="Glycine betaine/L-proline ABC transporter ATP-binding protein"/>
    <property type="match status" value="1"/>
</dbReference>
<dbReference type="PROSITE" id="PS00211">
    <property type="entry name" value="ABC_TRANSPORTER_1"/>
    <property type="match status" value="1"/>
</dbReference>
<comment type="subunit">
    <text evidence="6">The complex is probably composed of two ATP-binding proteins (TmoW), two transmembrane proteins (TmoV) and a solute-binding protein (TmoX).</text>
</comment>
<comment type="similarity">
    <text evidence="1">Belongs to the ABC transporter superfamily.</text>
</comment>
<keyword evidence="2" id="KW-0813">Transport</keyword>
<dbReference type="GO" id="GO:0015418">
    <property type="term" value="F:ABC-type quaternary ammonium compound transporting activity"/>
    <property type="evidence" value="ECO:0007669"/>
    <property type="project" value="UniProtKB-EC"/>
</dbReference>
<dbReference type="SMART" id="SM00382">
    <property type="entry name" value="AAA"/>
    <property type="match status" value="1"/>
</dbReference>
<dbReference type="InterPro" id="IPR051921">
    <property type="entry name" value="ABC_osmolyte_uptake_ATP-bind"/>
</dbReference>
<evidence type="ECO:0000256" key="7">
    <source>
        <dbReference type="ARBA" id="ARBA00066388"/>
    </source>
</evidence>
<evidence type="ECO:0000256" key="8">
    <source>
        <dbReference type="ARBA" id="ARBA00068787"/>
    </source>
</evidence>
<evidence type="ECO:0000256" key="1">
    <source>
        <dbReference type="ARBA" id="ARBA00005417"/>
    </source>
</evidence>
<dbReference type="EMBL" id="BMZS01000005">
    <property type="protein sequence ID" value="GHD51214.1"/>
    <property type="molecule type" value="Genomic_DNA"/>
</dbReference>
<evidence type="ECO:0000313" key="11">
    <source>
        <dbReference type="Proteomes" id="UP000630353"/>
    </source>
</evidence>
<evidence type="ECO:0000259" key="9">
    <source>
        <dbReference type="PROSITE" id="PS50893"/>
    </source>
</evidence>
<dbReference type="Gene3D" id="3.40.50.300">
    <property type="entry name" value="P-loop containing nucleotide triphosphate hydrolases"/>
    <property type="match status" value="1"/>
</dbReference>
<dbReference type="InterPro" id="IPR003593">
    <property type="entry name" value="AAA+_ATPase"/>
</dbReference>
<dbReference type="GO" id="GO:0016887">
    <property type="term" value="F:ATP hydrolysis activity"/>
    <property type="evidence" value="ECO:0007669"/>
    <property type="project" value="InterPro"/>
</dbReference>
<dbReference type="PANTHER" id="PTHR43869">
    <property type="entry name" value="GLYCINE BETAINE/PROLINE BETAINE TRANSPORT SYSTEM ATP-BINDING PROTEIN PROV"/>
    <property type="match status" value="1"/>
</dbReference>
<dbReference type="GO" id="GO:0006970">
    <property type="term" value="P:response to osmotic stress"/>
    <property type="evidence" value="ECO:0007669"/>
    <property type="project" value="UniProtKB-ARBA"/>
</dbReference>
<dbReference type="PROSITE" id="PS50893">
    <property type="entry name" value="ABC_TRANSPORTER_2"/>
    <property type="match status" value="1"/>
</dbReference>
<dbReference type="InterPro" id="IPR027417">
    <property type="entry name" value="P-loop_NTPase"/>
</dbReference>
<evidence type="ECO:0000313" key="10">
    <source>
        <dbReference type="EMBL" id="GHD51214.1"/>
    </source>
</evidence>
<dbReference type="SUPFAM" id="SSF52540">
    <property type="entry name" value="P-loop containing nucleoside triphosphate hydrolases"/>
    <property type="match status" value="1"/>
</dbReference>
<keyword evidence="11" id="KW-1185">Reference proteome</keyword>
<dbReference type="EC" id="7.6.2.9" evidence="7"/>
<sequence>MDAITFDHVDVVFGTPATQKSALALIDQGADRARVLAETGAVVGVRDATLGIEQGEICVLMGLSGSGKSSLLRCVNGLNKVSRGKVLIADRGDQVDVASCDAATLRRLRTDRIAMVFQQFALMPWRTIRENVGLGLELRGLARAERERLVDEKLALVRLDQWADKRPHELSGGMQQRVGLARALATDADILLMDEPFSALDPLIREHLQDELLDLQRSLKKTIVFVSHDLDEALKIGTHIAIMEGGRIVQYGRPEEIVTRPANDYVRAFVANVNPLNVLCAASLMRPAGDGEAVERDRAVAPDTPMRELVALARRHGGPFPVLGDDGALLGVVGEAEIYDGLLRRRQGDTVRDQQA</sequence>
<dbReference type="Proteomes" id="UP000630353">
    <property type="component" value="Unassembled WGS sequence"/>
</dbReference>
<dbReference type="NCBIfam" id="TIGR03415">
    <property type="entry name" value="ABC_choXWV_ATP"/>
    <property type="match status" value="1"/>
</dbReference>
<dbReference type="GO" id="GO:0005524">
    <property type="term" value="F:ATP binding"/>
    <property type="evidence" value="ECO:0007669"/>
    <property type="project" value="UniProtKB-KW"/>
</dbReference>
<proteinExistence type="inferred from homology"/>
<dbReference type="RefSeq" id="WP_189990069.1">
    <property type="nucleotide sequence ID" value="NZ_BMZS01000005.1"/>
</dbReference>
<comment type="caution">
    <text evidence="10">The sequence shown here is derived from an EMBL/GenBank/DDBJ whole genome shotgun (WGS) entry which is preliminary data.</text>
</comment>
<name>A0A919CR11_9PROT</name>
<reference evidence="10" key="2">
    <citation type="submission" date="2020-09" db="EMBL/GenBank/DDBJ databases">
        <authorList>
            <person name="Sun Q."/>
            <person name="Kim S."/>
        </authorList>
    </citation>
    <scope>NUCLEOTIDE SEQUENCE</scope>
    <source>
        <strain evidence="10">KCTC 42651</strain>
    </source>
</reference>
<dbReference type="InterPro" id="IPR003439">
    <property type="entry name" value="ABC_transporter-like_ATP-bd"/>
</dbReference>
<protein>
    <recommendedName>
        <fullName evidence="8">Trimethylamine N-oxide transport system ATP-binding protein TmoW</fullName>
        <ecNumber evidence="7">7.6.2.9</ecNumber>
    </recommendedName>
</protein>